<sequence length="1029" mass="116155">MNTGANIVTCPYCDRGFKNTRALGVHRASQHPVENNELIVTERVKVRWNIEHLRMLAAAEARAPATIKFMNQYLVENGGTGRNLESIKKQRQKAEYKRLVEEFRQGQGNDFSPPVQVIPTGQGNAAEKTTLPEAHCNGDEAFNDQIEEHVENGRVNLKEQLELDLRVLRNNLAIKGVKHLARAVEKALSGEDTEPHLEQWLRTAFPQLQQARNHRNGSPMEPQVLSRRKQRQRDYQEVQKLWRKNMSKAAGKVLDGDSSSGPHPDLDTQERFWRPIFEERNPTIRSEGAPAKHFFEEICSPLTLEELKSNKPGSKSAAGPDGLRASDWVNGVADWVKMTIFHIFQHTGRVPAQWRNSRTILIPKESGTMDPAKFRPISIASVILRHYHKVLSSRLLDLPLLDKRQRAFIKADGLADNVFVLSATIADARVRMKELHVAAIDVRKAFDTVSHEAIERVMNGKGLPSRFVNYVMNMYRTSSTVIEVNGETSQPIFPGQGVRQGDPLSSFIFNLIIDDVLKQIPAECGYVLNGRLINALAFADDLVIIASSTQGLQMILDRVVTCLAQHGLQPMPSKCRSMSLVPSGREKKMKIITEPTFTIAGANITQMGVNDTWNHLGVSFGHRGPTAPAVEMEDLLERVTKAPLKPQQRLTILRVFLIPRFIHRLVFGISTHGMLRRLDKTVRKSVRTWLFLPKDIPTAFIHTSIQEGGLGVMSFESRIPEMTRTRLQNLTLSDFPVAREIPTHEWGISRLKWCDLAKIKNNQWARKLYSSVDGKELREARQSQLSTSWVSDPFVIIPAREYVQNVRTRINALPSRMRTTRGARRVSQPVMCRAECGEQETTAHIIQRCLRTHGGRVLRHDAIVNRTSELLTNCGYKVEREKRYETSEGARKPDIVAAKDGQVSIIDVQIVSGGPPLRELHAAKRQKYANNGDLIRSIAQRFHCEPSNVAVSTVTITWRGIWCGESDKDLCSLGLSRKSLRGLTTRVLQGSHINFNRFNSMTTVARHGVWPWRRRAARSLPRDLGTPTC</sequence>
<accession>A0A6V7KNY1</accession>
<organism evidence="5">
    <name type="scientific">Bracon brevicornis</name>
    <dbReference type="NCBI Taxonomy" id="1563983"/>
    <lineage>
        <taxon>Eukaryota</taxon>
        <taxon>Metazoa</taxon>
        <taxon>Ecdysozoa</taxon>
        <taxon>Arthropoda</taxon>
        <taxon>Hexapoda</taxon>
        <taxon>Insecta</taxon>
        <taxon>Pterygota</taxon>
        <taxon>Neoptera</taxon>
        <taxon>Endopterygota</taxon>
        <taxon>Hymenoptera</taxon>
        <taxon>Apocrita</taxon>
        <taxon>Ichneumonoidea</taxon>
        <taxon>Braconidae</taxon>
        <taxon>Braconinae</taxon>
        <taxon>Bracon</taxon>
    </lineage>
</organism>
<evidence type="ECO:0000259" key="3">
    <source>
        <dbReference type="PROSITE" id="PS50157"/>
    </source>
</evidence>
<name>A0A6V7KNY1_9HYME</name>
<dbReference type="InterPro" id="IPR000477">
    <property type="entry name" value="RT_dom"/>
</dbReference>
<keyword evidence="1" id="KW-0863">Zinc-finger</keyword>
<evidence type="ECO:0000259" key="4">
    <source>
        <dbReference type="PROSITE" id="PS50878"/>
    </source>
</evidence>
<evidence type="ECO:0008006" key="6">
    <source>
        <dbReference type="Google" id="ProtNLM"/>
    </source>
</evidence>
<dbReference type="InterPro" id="IPR043128">
    <property type="entry name" value="Rev_trsase/Diguanyl_cyclase"/>
</dbReference>
<dbReference type="PROSITE" id="PS50157">
    <property type="entry name" value="ZINC_FINGER_C2H2_2"/>
    <property type="match status" value="1"/>
</dbReference>
<dbReference type="EMBL" id="CADCXW020000175">
    <property type="protein sequence ID" value="CAD1565404.1"/>
    <property type="molecule type" value="Genomic_DNA"/>
</dbReference>
<dbReference type="AlphaFoldDB" id="A0A6V7KNY1"/>
<dbReference type="GO" id="GO:0008270">
    <property type="term" value="F:zinc ion binding"/>
    <property type="evidence" value="ECO:0007669"/>
    <property type="project" value="UniProtKB-KW"/>
</dbReference>
<dbReference type="GO" id="GO:0071897">
    <property type="term" value="P:DNA biosynthetic process"/>
    <property type="evidence" value="ECO:0007669"/>
    <property type="project" value="UniProtKB-ARBA"/>
</dbReference>
<dbReference type="Gene3D" id="3.30.70.270">
    <property type="match status" value="1"/>
</dbReference>
<dbReference type="PROSITE" id="PS00028">
    <property type="entry name" value="ZINC_FINGER_C2H2_1"/>
    <property type="match status" value="1"/>
</dbReference>
<keyword evidence="1" id="KW-0862">Zinc</keyword>
<reference evidence="5" key="1">
    <citation type="submission" date="2020-07" db="EMBL/GenBank/DDBJ databases">
        <authorList>
            <person name="Ferguson B K."/>
        </authorList>
    </citation>
    <scope>NUCLEOTIDE SEQUENCE</scope>
    <source>
        <strain evidence="5">L06</strain>
    </source>
</reference>
<evidence type="ECO:0000313" key="5">
    <source>
        <dbReference type="EMBL" id="CAD1565404.1"/>
    </source>
</evidence>
<feature type="domain" description="C2H2-type" evidence="3">
    <location>
        <begin position="8"/>
        <end position="36"/>
    </location>
</feature>
<dbReference type="InterPro" id="IPR043502">
    <property type="entry name" value="DNA/RNA_pol_sf"/>
</dbReference>
<gene>
    <name evidence="5" type="ORF">BBRV_LOCUS83787</name>
</gene>
<evidence type="ECO:0000256" key="1">
    <source>
        <dbReference type="PROSITE-ProRule" id="PRU00042"/>
    </source>
</evidence>
<dbReference type="PANTHER" id="PTHR19446">
    <property type="entry name" value="REVERSE TRANSCRIPTASES"/>
    <property type="match status" value="1"/>
</dbReference>
<dbReference type="CDD" id="cd01650">
    <property type="entry name" value="RT_nLTR_like"/>
    <property type="match status" value="1"/>
</dbReference>
<dbReference type="Pfam" id="PF00078">
    <property type="entry name" value="RVT_1"/>
    <property type="match status" value="1"/>
</dbReference>
<proteinExistence type="predicted"/>
<dbReference type="SUPFAM" id="SSF56672">
    <property type="entry name" value="DNA/RNA polymerases"/>
    <property type="match status" value="1"/>
</dbReference>
<evidence type="ECO:0000256" key="2">
    <source>
        <dbReference type="SAM" id="MobiDB-lite"/>
    </source>
</evidence>
<keyword evidence="1" id="KW-0479">Metal-binding</keyword>
<dbReference type="InterPro" id="IPR013087">
    <property type="entry name" value="Znf_C2H2_type"/>
</dbReference>
<dbReference type="PROSITE" id="PS50878">
    <property type="entry name" value="RT_POL"/>
    <property type="match status" value="1"/>
</dbReference>
<feature type="domain" description="Reverse transcriptase" evidence="4">
    <location>
        <begin position="343"/>
        <end position="604"/>
    </location>
</feature>
<feature type="region of interest" description="Disordered" evidence="2">
    <location>
        <begin position="211"/>
        <end position="232"/>
    </location>
</feature>
<protein>
    <recommendedName>
        <fullName evidence="6">Reverse transcriptase domain-containing protein</fullName>
    </recommendedName>
</protein>